<evidence type="ECO:0000256" key="5">
    <source>
        <dbReference type="ARBA" id="ARBA00022679"/>
    </source>
</evidence>
<dbReference type="Proteomes" id="UP000067399">
    <property type="component" value="Chromosome"/>
</dbReference>
<dbReference type="Pfam" id="PF00224">
    <property type="entry name" value="PK"/>
    <property type="match status" value="1"/>
</dbReference>
<gene>
    <name evidence="17" type="primary">fbaA</name>
    <name evidence="17" type="ORF">BSEPE_0098</name>
</gene>
<dbReference type="NCBIfam" id="TIGR01064">
    <property type="entry name" value="pyruv_kin"/>
    <property type="match status" value="1"/>
</dbReference>
<evidence type="ECO:0000256" key="6">
    <source>
        <dbReference type="ARBA" id="ARBA00022723"/>
    </source>
</evidence>
<dbReference type="Pfam" id="PF02887">
    <property type="entry name" value="PK_C"/>
    <property type="match status" value="1"/>
</dbReference>
<dbReference type="InterPro" id="IPR018209">
    <property type="entry name" value="Pyrv_Knase_AS"/>
</dbReference>
<evidence type="ECO:0000256" key="4">
    <source>
        <dbReference type="ARBA" id="ARBA00012142"/>
    </source>
</evidence>
<evidence type="ECO:0000256" key="2">
    <source>
        <dbReference type="ARBA" id="ARBA00004997"/>
    </source>
</evidence>
<dbReference type="FunFam" id="2.40.33.10:FF:000001">
    <property type="entry name" value="Pyruvate kinase"/>
    <property type="match status" value="1"/>
</dbReference>
<keyword evidence="6" id="KW-0479">Metal-binding</keyword>
<proteinExistence type="inferred from homology"/>
<keyword evidence="18" id="KW-1185">Reference proteome</keyword>
<dbReference type="GO" id="GO:0004743">
    <property type="term" value="F:pyruvate kinase activity"/>
    <property type="evidence" value="ECO:0007669"/>
    <property type="project" value="UniProtKB-UniRule"/>
</dbReference>
<keyword evidence="7" id="KW-0547">Nucleotide-binding</keyword>
<dbReference type="Gene3D" id="3.40.1380.20">
    <property type="entry name" value="Pyruvate kinase, C-terminal domain"/>
    <property type="match status" value="1"/>
</dbReference>
<dbReference type="SUPFAM" id="SSF51621">
    <property type="entry name" value="Phosphoenolpyruvate/pyruvate domain"/>
    <property type="match status" value="1"/>
</dbReference>
<protein>
    <recommendedName>
        <fullName evidence="4 13">Pyruvate kinase</fullName>
        <ecNumber evidence="4 13">2.7.1.40</ecNumber>
    </recommendedName>
</protein>
<dbReference type="GO" id="GO:0005524">
    <property type="term" value="F:ATP binding"/>
    <property type="evidence" value="ECO:0007669"/>
    <property type="project" value="UniProtKB-KW"/>
</dbReference>
<evidence type="ECO:0000256" key="13">
    <source>
        <dbReference type="NCBIfam" id="TIGR01064"/>
    </source>
</evidence>
<dbReference type="GO" id="GO:0000287">
    <property type="term" value="F:magnesium ion binding"/>
    <property type="evidence" value="ECO:0007669"/>
    <property type="project" value="UniProtKB-UniRule"/>
</dbReference>
<dbReference type="PRINTS" id="PR01050">
    <property type="entry name" value="PYRUVTKNASE"/>
</dbReference>
<dbReference type="OrthoDB" id="9812123at2"/>
<evidence type="ECO:0000313" key="18">
    <source>
        <dbReference type="Proteomes" id="UP000067399"/>
    </source>
</evidence>
<dbReference type="InterPro" id="IPR015806">
    <property type="entry name" value="Pyrv_Knase_insert_dom_sf"/>
</dbReference>
<dbReference type="EC" id="2.7.1.40" evidence="4 13"/>
<dbReference type="Gene3D" id="3.20.20.60">
    <property type="entry name" value="Phosphoenolpyruvate-binding domains"/>
    <property type="match status" value="1"/>
</dbReference>
<feature type="domain" description="Pyruvate kinase C-terminal" evidence="16">
    <location>
        <begin position="360"/>
        <end position="475"/>
    </location>
</feature>
<dbReference type="RefSeq" id="WP_066042488.1">
    <property type="nucleotide sequence ID" value="NZ_AP013042.1"/>
</dbReference>
<dbReference type="GO" id="GO:0030955">
    <property type="term" value="F:potassium ion binding"/>
    <property type="evidence" value="ECO:0007669"/>
    <property type="project" value="UniProtKB-UniRule"/>
</dbReference>
<comment type="similarity">
    <text evidence="3 14">Belongs to the pyruvate kinase family.</text>
</comment>
<evidence type="ECO:0000256" key="10">
    <source>
        <dbReference type="ARBA" id="ARBA00022842"/>
    </source>
</evidence>
<dbReference type="NCBIfam" id="NF004978">
    <property type="entry name" value="PRK06354.1"/>
    <property type="match status" value="1"/>
</dbReference>
<dbReference type="UniPathway" id="UPA00109">
    <property type="reaction ID" value="UER00188"/>
</dbReference>
<comment type="catalytic activity">
    <reaction evidence="14">
        <text>pyruvate + ATP = phosphoenolpyruvate + ADP + H(+)</text>
        <dbReference type="Rhea" id="RHEA:18157"/>
        <dbReference type="ChEBI" id="CHEBI:15361"/>
        <dbReference type="ChEBI" id="CHEBI:15378"/>
        <dbReference type="ChEBI" id="CHEBI:30616"/>
        <dbReference type="ChEBI" id="CHEBI:58702"/>
        <dbReference type="ChEBI" id="CHEBI:456216"/>
        <dbReference type="EC" id="2.7.1.40"/>
    </reaction>
</comment>
<evidence type="ECO:0000256" key="14">
    <source>
        <dbReference type="RuleBase" id="RU000504"/>
    </source>
</evidence>
<evidence type="ECO:0000259" key="15">
    <source>
        <dbReference type="Pfam" id="PF00224"/>
    </source>
</evidence>
<keyword evidence="5 14" id="KW-0808">Transferase</keyword>
<keyword evidence="12 17" id="KW-0670">Pyruvate</keyword>
<dbReference type="SUPFAM" id="SSF52935">
    <property type="entry name" value="PK C-terminal domain-like"/>
    <property type="match status" value="1"/>
</dbReference>
<dbReference type="Gene3D" id="2.40.33.10">
    <property type="entry name" value="PK beta-barrel domain-like"/>
    <property type="match status" value="1"/>
</dbReference>
<dbReference type="STRING" id="1303921.BSEPE_0098"/>
<evidence type="ECO:0000256" key="3">
    <source>
        <dbReference type="ARBA" id="ARBA00008663"/>
    </source>
</evidence>
<sequence length="483" mass="52024">MPRRTKILATLGPATDKPGILESVLAAGANVVRINFSHGSQEEHLGRVRAVRDWAHANNTYVGVLMDLQGPKIRIARFKDGMKIQLNNGDKFTLDADQDEALGNQESVGIAYKTLPQDVKSGNILLLDDGKVVLEVLSVKGNKINTIVTQGGELSDKKGINLRGGGLSADALTEKDKKDILTAAKANADYVALSFPVSGDDVRLTKKLLKEAGSDAGVISKIERAEALVDEVITDIIKESAGIMVARGDLGVEIGDPQLPAEQKRLIKLARSYDRVVITATQMLESMIHSPIPTRAEVFDVANAVLDGTDAVMLSAETAAGDYPANAVRTMHDVCIETEKSPTAKVSHHRLHEGFEHIDETIAMSTMYAANHLGVKVVVALTDSGKTPLWMSRISSNISIYAMSDKVATLRKTTLYRGVYPCGIETLSSSEWEKVNATVIGTLIEKDIVEKGDLVVLTKGMHSDTSGGTNLMKILRVGDKTYG</sequence>
<dbReference type="InterPro" id="IPR015795">
    <property type="entry name" value="Pyrv_Knase_C"/>
</dbReference>
<dbReference type="InterPro" id="IPR011037">
    <property type="entry name" value="Pyrv_Knase-like_insert_dom_sf"/>
</dbReference>
<evidence type="ECO:0000313" key="17">
    <source>
        <dbReference type="EMBL" id="BAS67122.1"/>
    </source>
</evidence>
<dbReference type="KEGG" id="ebh:BSEPE_0098"/>
<comment type="cofactor">
    <cofactor evidence="1">
        <name>K(+)</name>
        <dbReference type="ChEBI" id="CHEBI:29103"/>
    </cofactor>
</comment>
<dbReference type="GO" id="GO:0016301">
    <property type="term" value="F:kinase activity"/>
    <property type="evidence" value="ECO:0007669"/>
    <property type="project" value="UniProtKB-KW"/>
</dbReference>
<comment type="pathway">
    <text evidence="2 14">Carbohydrate degradation; glycolysis; pyruvate from D-glyceraldehyde 3-phosphate: step 5/5.</text>
</comment>
<reference evidence="17 18" key="2">
    <citation type="journal article" date="2016" name="ISME J.">
        <title>Heterogeneous composition of key metabolic gene clusters in a vent mussel symbiont population.</title>
        <authorList>
            <person name="Ikuta T."/>
            <person name="Takaki Y."/>
            <person name="Nagai Y."/>
            <person name="Shimamura S."/>
            <person name="Tsuda M."/>
            <person name="Kawagucci S."/>
            <person name="Aoki Y."/>
            <person name="Inoue K."/>
            <person name="Teruya M."/>
            <person name="Satou K."/>
            <person name="Teruya K."/>
            <person name="Shimoji M."/>
            <person name="Tamotsu H."/>
            <person name="Hirano T."/>
            <person name="Maruyama T."/>
            <person name="Yoshida T."/>
        </authorList>
    </citation>
    <scope>NUCLEOTIDE SEQUENCE [LARGE SCALE GENOMIC DNA]</scope>
    <source>
        <strain evidence="17 18">Myojin Knoll</strain>
    </source>
</reference>
<keyword evidence="11 14" id="KW-0324">Glycolysis</keyword>
<dbReference type="EMBL" id="AP013042">
    <property type="protein sequence ID" value="BAS67122.1"/>
    <property type="molecule type" value="Genomic_DNA"/>
</dbReference>
<dbReference type="NCBIfam" id="NF004491">
    <property type="entry name" value="PRK05826.1"/>
    <property type="match status" value="1"/>
</dbReference>
<dbReference type="InterPro" id="IPR040442">
    <property type="entry name" value="Pyrv_kinase-like_dom_sf"/>
</dbReference>
<dbReference type="AlphaFoldDB" id="A0A0P0UQN0"/>
<reference evidence="17 18" key="1">
    <citation type="journal article" date="2000" name="Mar. Ecol. Prog. Ser.">
        <title>Phylogenetic characterization of endosymbionts in three hydrothermal vent mussels: influence on host distributions.</title>
        <authorList>
            <person name="Fujiwara Y."/>
            <person name="Takai K."/>
            <person name="Uematsu K."/>
            <person name="Tsuchida S."/>
            <person name="Hunt J.C."/>
            <person name="Hashimoto J."/>
        </authorList>
    </citation>
    <scope>NUCLEOTIDE SEQUENCE [LARGE SCALE GENOMIC DNA]</scope>
    <source>
        <strain evidence="17 18">Myojin Knoll</strain>
    </source>
</reference>
<organism evidence="17 18">
    <name type="scientific">endosymbiont of Bathymodiolus septemdierum str. Myojin knoll</name>
    <dbReference type="NCBI Taxonomy" id="1303921"/>
    <lineage>
        <taxon>Bacteria</taxon>
        <taxon>Pseudomonadati</taxon>
        <taxon>Pseudomonadota</taxon>
        <taxon>Gammaproteobacteria</taxon>
        <taxon>sulfur-oxidizing symbionts</taxon>
    </lineage>
</organism>
<accession>A0A0P0UQN0</accession>
<evidence type="ECO:0000256" key="7">
    <source>
        <dbReference type="ARBA" id="ARBA00022741"/>
    </source>
</evidence>
<evidence type="ECO:0000256" key="8">
    <source>
        <dbReference type="ARBA" id="ARBA00022777"/>
    </source>
</evidence>
<dbReference type="InterPro" id="IPR036918">
    <property type="entry name" value="Pyrv_Knase_C_sf"/>
</dbReference>
<dbReference type="PANTHER" id="PTHR11817">
    <property type="entry name" value="PYRUVATE KINASE"/>
    <property type="match status" value="1"/>
</dbReference>
<evidence type="ECO:0000256" key="11">
    <source>
        <dbReference type="ARBA" id="ARBA00023152"/>
    </source>
</evidence>
<keyword evidence="9" id="KW-0067">ATP-binding</keyword>
<keyword evidence="8 14" id="KW-0418">Kinase</keyword>
<dbReference type="SUPFAM" id="SSF50800">
    <property type="entry name" value="PK beta-barrel domain-like"/>
    <property type="match status" value="1"/>
</dbReference>
<evidence type="ECO:0000256" key="9">
    <source>
        <dbReference type="ARBA" id="ARBA00022840"/>
    </source>
</evidence>
<dbReference type="InterPro" id="IPR001697">
    <property type="entry name" value="Pyr_Knase"/>
</dbReference>
<evidence type="ECO:0000256" key="12">
    <source>
        <dbReference type="ARBA" id="ARBA00023317"/>
    </source>
</evidence>
<keyword evidence="10 14" id="KW-0460">Magnesium</keyword>
<dbReference type="InterPro" id="IPR015793">
    <property type="entry name" value="Pyrv_Knase_brl"/>
</dbReference>
<evidence type="ECO:0000259" key="16">
    <source>
        <dbReference type="Pfam" id="PF02887"/>
    </source>
</evidence>
<feature type="domain" description="Pyruvate kinase barrel" evidence="15">
    <location>
        <begin position="3"/>
        <end position="328"/>
    </location>
</feature>
<name>A0A0P0UQN0_9GAMM</name>
<dbReference type="InterPro" id="IPR015813">
    <property type="entry name" value="Pyrv/PenolPyrv_kinase-like_dom"/>
</dbReference>
<evidence type="ECO:0000256" key="1">
    <source>
        <dbReference type="ARBA" id="ARBA00001958"/>
    </source>
</evidence>
<dbReference type="PROSITE" id="PS00110">
    <property type="entry name" value="PYRUVATE_KINASE"/>
    <property type="match status" value="1"/>
</dbReference>